<evidence type="ECO:0000256" key="2">
    <source>
        <dbReference type="SAM" id="MobiDB-lite"/>
    </source>
</evidence>
<name>A0A914XEU1_9BILA</name>
<dbReference type="PANTHER" id="PTHR16138:SF7">
    <property type="entry name" value="PALMITOYL-PROTEIN THIOESTERASE ABHD10, MITOCHONDRIAL"/>
    <property type="match status" value="1"/>
</dbReference>
<organism evidence="3 4">
    <name type="scientific">Plectus sambesii</name>
    <dbReference type="NCBI Taxonomy" id="2011161"/>
    <lineage>
        <taxon>Eukaryota</taxon>
        <taxon>Metazoa</taxon>
        <taxon>Ecdysozoa</taxon>
        <taxon>Nematoda</taxon>
        <taxon>Chromadorea</taxon>
        <taxon>Plectida</taxon>
        <taxon>Plectina</taxon>
        <taxon>Plectoidea</taxon>
        <taxon>Plectidae</taxon>
        <taxon>Plectus</taxon>
    </lineage>
</organism>
<accession>A0A914XEU1</accession>
<evidence type="ECO:0000313" key="4">
    <source>
        <dbReference type="WBParaSite" id="PSAMB.scaffold7710size7231.g30441.t1"/>
    </source>
</evidence>
<dbReference type="SUPFAM" id="SSF53474">
    <property type="entry name" value="alpha/beta-Hydrolases"/>
    <property type="match status" value="1"/>
</dbReference>
<dbReference type="PANTHER" id="PTHR16138">
    <property type="entry name" value="MYCOPHENOLIC ACID ACYL-GLUCURONIDE ESTERASE, MITOCHONDRIAL"/>
    <property type="match status" value="1"/>
</dbReference>
<dbReference type="WBParaSite" id="PSAMB.scaffold7710size7231.g30441.t1">
    <property type="protein sequence ID" value="PSAMB.scaffold7710size7231.g30441.t1"/>
    <property type="gene ID" value="PSAMB.scaffold7710size7231.g30441"/>
</dbReference>
<dbReference type="Proteomes" id="UP000887566">
    <property type="component" value="Unplaced"/>
</dbReference>
<evidence type="ECO:0000256" key="1">
    <source>
        <dbReference type="ARBA" id="ARBA00022801"/>
    </source>
</evidence>
<dbReference type="AlphaFoldDB" id="A0A914XEU1"/>
<dbReference type="InterPro" id="IPR029058">
    <property type="entry name" value="AB_hydrolase_fold"/>
</dbReference>
<feature type="compositionally biased region" description="Basic residues" evidence="2">
    <location>
        <begin position="187"/>
        <end position="196"/>
    </location>
</feature>
<dbReference type="GO" id="GO:0008474">
    <property type="term" value="F:palmitoyl-(protein) hydrolase activity"/>
    <property type="evidence" value="ECO:0007669"/>
    <property type="project" value="TreeGrafter"/>
</dbReference>
<dbReference type="GO" id="GO:0005739">
    <property type="term" value="C:mitochondrion"/>
    <property type="evidence" value="ECO:0007669"/>
    <property type="project" value="TreeGrafter"/>
</dbReference>
<feature type="region of interest" description="Disordered" evidence="2">
    <location>
        <begin position="182"/>
        <end position="221"/>
    </location>
</feature>
<dbReference type="InterPro" id="IPR052382">
    <property type="entry name" value="ABHD10_acyl-thioesterase"/>
</dbReference>
<keyword evidence="3" id="KW-1185">Reference proteome</keyword>
<keyword evidence="1" id="KW-0378">Hydrolase</keyword>
<sequence length="500" mass="56125">MWELLPEEKAVLIGHDIGVWLAILAAIRCPGLVHSIVCLSSNVDCFVRIFTDELTAEQQGRIRIGEIAVVSHLYDSPVPIAVKLIDESKPYQLFSMKAPLPVKCPMRFFHMLKDKVAPYDWVVRLSNRLETQDIQIFTTSYGTHNLFEWKNLDAIYKLIGTLLIDNNLKIIGRSLTKQATANLPKEGRHKIRKPKITSRINVSESEESSGSDSDGASGPKAQSKELYAEIYRFPIRKKASKKPPKNQKKWDFVVTQEIEDIRRMRQEEEQAKKNGRTSQRANDIAETEVSGLSTMDDEGDEIQLIGQQAPLPPVRFIRNLPIASGRRLPSERPVVVYVGPWRSMTADRLRHFCSNQSLELVRFDYSTDDAPANYGNDAVERMSAMRDAALAVLQQISAKSVLLVGRMSFVLPLTINRRVVAVAATADRFASCAPSSLETVSIDAVILRVCLALNDPDSEKKIRMLERITGSNIQIILRDKITEEATTSICALQEALRALE</sequence>
<proteinExistence type="predicted"/>
<protein>
    <submittedName>
        <fullName evidence="4">AB hydrolase-1 domain-containing protein</fullName>
    </submittedName>
</protein>
<evidence type="ECO:0000313" key="3">
    <source>
        <dbReference type="Proteomes" id="UP000887566"/>
    </source>
</evidence>
<reference evidence="4" key="1">
    <citation type="submission" date="2022-11" db="UniProtKB">
        <authorList>
            <consortium name="WormBaseParasite"/>
        </authorList>
    </citation>
    <scope>IDENTIFICATION</scope>
</reference>
<dbReference type="GO" id="GO:0004553">
    <property type="term" value="F:hydrolase activity, hydrolyzing O-glycosyl compounds"/>
    <property type="evidence" value="ECO:0007669"/>
    <property type="project" value="TreeGrafter"/>
</dbReference>
<dbReference type="Gene3D" id="3.40.50.1820">
    <property type="entry name" value="alpha/beta hydrolase"/>
    <property type="match status" value="1"/>
</dbReference>